<feature type="transmembrane region" description="Helical" evidence="1">
    <location>
        <begin position="6"/>
        <end position="27"/>
    </location>
</feature>
<keyword evidence="1" id="KW-0472">Membrane</keyword>
<dbReference type="Proteomes" id="UP000199004">
    <property type="component" value="Unassembled WGS sequence"/>
</dbReference>
<accession>A0A1H0DK55</accession>
<dbReference type="AlphaFoldDB" id="A0A1H0DK55"/>
<dbReference type="EMBL" id="FNIC01000004">
    <property type="protein sequence ID" value="SDN70532.1"/>
    <property type="molecule type" value="Genomic_DNA"/>
</dbReference>
<name>A0A1H0DK55_9ACTN</name>
<proteinExistence type="predicted"/>
<keyword evidence="1" id="KW-1133">Transmembrane helix</keyword>
<sequence>MIYDEPLQVAVLIVAGILSGLFLLVWWREQDDDEKPE</sequence>
<reference evidence="2 3" key="1">
    <citation type="submission" date="2016-10" db="EMBL/GenBank/DDBJ databases">
        <authorList>
            <person name="de Groot N.N."/>
        </authorList>
    </citation>
    <scope>NUCLEOTIDE SEQUENCE [LARGE SCALE GENOMIC DNA]</scope>
    <source>
        <strain evidence="2 3">CGMCC 1.11147</strain>
    </source>
</reference>
<organism evidence="2 3">
    <name type="scientific">Nocardioides szechwanensis</name>
    <dbReference type="NCBI Taxonomy" id="1005944"/>
    <lineage>
        <taxon>Bacteria</taxon>
        <taxon>Bacillati</taxon>
        <taxon>Actinomycetota</taxon>
        <taxon>Actinomycetes</taxon>
        <taxon>Propionibacteriales</taxon>
        <taxon>Nocardioidaceae</taxon>
        <taxon>Nocardioides</taxon>
    </lineage>
</organism>
<protein>
    <submittedName>
        <fullName evidence="2">Uncharacterized protein</fullName>
    </submittedName>
</protein>
<dbReference type="STRING" id="1005944.SAMN05192576_2595"/>
<keyword evidence="1" id="KW-0812">Transmembrane</keyword>
<evidence type="ECO:0000256" key="1">
    <source>
        <dbReference type="SAM" id="Phobius"/>
    </source>
</evidence>
<evidence type="ECO:0000313" key="2">
    <source>
        <dbReference type="EMBL" id="SDN70532.1"/>
    </source>
</evidence>
<keyword evidence="3" id="KW-1185">Reference proteome</keyword>
<gene>
    <name evidence="2" type="ORF">SAMN05192576_2595</name>
</gene>
<evidence type="ECO:0000313" key="3">
    <source>
        <dbReference type="Proteomes" id="UP000199004"/>
    </source>
</evidence>